<name>A0A7E4V1C7_PANRE</name>
<dbReference type="PRINTS" id="PR00047">
    <property type="entry name" value="STROIDFINGER"/>
</dbReference>
<dbReference type="InterPro" id="IPR001628">
    <property type="entry name" value="Znf_hrmn_rcpt"/>
</dbReference>
<evidence type="ECO:0000259" key="13">
    <source>
        <dbReference type="PROSITE" id="PS51843"/>
    </source>
</evidence>
<dbReference type="InterPro" id="IPR000536">
    <property type="entry name" value="Nucl_hrmn_rcpt_lig-bd"/>
</dbReference>
<feature type="domain" description="NR LBD" evidence="13">
    <location>
        <begin position="184"/>
        <end position="427"/>
    </location>
</feature>
<feature type="domain" description="Nuclear receptor" evidence="12">
    <location>
        <begin position="24"/>
        <end position="99"/>
    </location>
</feature>
<accession>A0A7E4V1C7</accession>
<reference evidence="14" key="1">
    <citation type="journal article" date="2013" name="Genetics">
        <title>The draft genome and transcriptome of Panagrellus redivivus are shaped by the harsh demands of a free-living lifestyle.</title>
        <authorList>
            <person name="Srinivasan J."/>
            <person name="Dillman A.R."/>
            <person name="Macchietto M.G."/>
            <person name="Heikkinen L."/>
            <person name="Lakso M."/>
            <person name="Fracchia K.M."/>
            <person name="Antoshechkin I."/>
            <person name="Mortazavi A."/>
            <person name="Wong G."/>
            <person name="Sternberg P.W."/>
        </authorList>
    </citation>
    <scope>NUCLEOTIDE SEQUENCE [LARGE SCALE GENOMIC DNA]</scope>
    <source>
        <strain evidence="14">MT8872</strain>
    </source>
</reference>
<dbReference type="GO" id="GO:0008270">
    <property type="term" value="F:zinc ion binding"/>
    <property type="evidence" value="ECO:0007669"/>
    <property type="project" value="UniProtKB-KW"/>
</dbReference>
<comment type="similarity">
    <text evidence="2 11">Belongs to the nuclear hormone receptor family.</text>
</comment>
<dbReference type="InterPro" id="IPR049636">
    <property type="entry name" value="HNF4-like_DBD"/>
</dbReference>
<dbReference type="Pfam" id="PF00105">
    <property type="entry name" value="zf-C4"/>
    <property type="match status" value="1"/>
</dbReference>
<keyword evidence="7 11" id="KW-0238">DNA-binding</keyword>
<keyword evidence="14" id="KW-1185">Reference proteome</keyword>
<dbReference type="GO" id="GO:0000978">
    <property type="term" value="F:RNA polymerase II cis-regulatory region sequence-specific DNA binding"/>
    <property type="evidence" value="ECO:0007669"/>
    <property type="project" value="InterPro"/>
</dbReference>
<keyword evidence="9 11" id="KW-0675">Receptor</keyword>
<evidence type="ECO:0000256" key="7">
    <source>
        <dbReference type="ARBA" id="ARBA00023125"/>
    </source>
</evidence>
<dbReference type="SMART" id="SM00399">
    <property type="entry name" value="ZnF_C4"/>
    <property type="match status" value="1"/>
</dbReference>
<evidence type="ECO:0000256" key="6">
    <source>
        <dbReference type="ARBA" id="ARBA00023015"/>
    </source>
</evidence>
<evidence type="ECO:0000313" key="15">
    <source>
        <dbReference type="WBParaSite" id="Pan_g15071.t1"/>
    </source>
</evidence>
<dbReference type="CDD" id="cd06960">
    <property type="entry name" value="NR_DBD_HNF4A"/>
    <property type="match status" value="1"/>
</dbReference>
<evidence type="ECO:0000256" key="1">
    <source>
        <dbReference type="ARBA" id="ARBA00004123"/>
    </source>
</evidence>
<evidence type="ECO:0000259" key="12">
    <source>
        <dbReference type="PROSITE" id="PS51030"/>
    </source>
</evidence>
<keyword evidence="3 11" id="KW-0479">Metal-binding</keyword>
<dbReference type="WBParaSite" id="Pan_g15071.t1">
    <property type="protein sequence ID" value="Pan_g15071.t1"/>
    <property type="gene ID" value="Pan_g15071"/>
</dbReference>
<dbReference type="PROSITE" id="PS00031">
    <property type="entry name" value="NUCLEAR_REC_DBD_1"/>
    <property type="match status" value="1"/>
</dbReference>
<keyword evidence="4 11" id="KW-0863">Zinc-finger</keyword>
<evidence type="ECO:0000256" key="5">
    <source>
        <dbReference type="ARBA" id="ARBA00022833"/>
    </source>
</evidence>
<dbReference type="FunFam" id="3.30.50.10:FF:000030">
    <property type="entry name" value="Nuclear Hormone Receptor family"/>
    <property type="match status" value="1"/>
</dbReference>
<dbReference type="GO" id="GO:0005634">
    <property type="term" value="C:nucleus"/>
    <property type="evidence" value="ECO:0007669"/>
    <property type="project" value="UniProtKB-SubCell"/>
</dbReference>
<evidence type="ECO:0000256" key="4">
    <source>
        <dbReference type="ARBA" id="ARBA00022771"/>
    </source>
</evidence>
<evidence type="ECO:0000313" key="14">
    <source>
        <dbReference type="Proteomes" id="UP000492821"/>
    </source>
</evidence>
<dbReference type="PROSITE" id="PS51030">
    <property type="entry name" value="NUCLEAR_REC_DBD_2"/>
    <property type="match status" value="1"/>
</dbReference>
<dbReference type="Proteomes" id="UP000492821">
    <property type="component" value="Unassembled WGS sequence"/>
</dbReference>
<dbReference type="SUPFAM" id="SSF57716">
    <property type="entry name" value="Glucocorticoid receptor-like (DNA-binding domain)"/>
    <property type="match status" value="1"/>
</dbReference>
<keyword evidence="5 11" id="KW-0862">Zinc</keyword>
<evidence type="ECO:0000256" key="11">
    <source>
        <dbReference type="RuleBase" id="RU004334"/>
    </source>
</evidence>
<dbReference type="Pfam" id="PF00104">
    <property type="entry name" value="Hormone_recep"/>
    <property type="match status" value="1"/>
</dbReference>
<dbReference type="PANTHER" id="PTHR46587:SF5">
    <property type="entry name" value="NUCLEAR HORMONE RECEPTOR FAMILY"/>
    <property type="match status" value="1"/>
</dbReference>
<evidence type="ECO:0000256" key="10">
    <source>
        <dbReference type="ARBA" id="ARBA00023242"/>
    </source>
</evidence>
<evidence type="ECO:0000256" key="9">
    <source>
        <dbReference type="ARBA" id="ARBA00023170"/>
    </source>
</evidence>
<sequence length="427" mass="47642">MESATSVASTIYDDDLERLGQHTIEYCAVCNDVADGYHYGTLSCRGCNAFFRRAVTFNLQFVCRRGGNCVIDKNARCACRACRLKKCKLVGMDHNAVQPKKVPPKESTQRYLSESSYSSDINKSPTIAEAASVGSPESAFTPVSQLFSATDPLCTMLPSSSASVAPPPPQPTCLIVQQVEAYHEQRKRRRVLLCRTLEEMLSPLTEGQLKGPASLADLTNVYNVQMGQLFEWAEKLEEFRQITVPQDKVRLLKAFAMKYFLLDNVCHTVELNVSDRLVLANNTFLLPSEYITLNGNESPAEQRALSLLYGENCARIVDELIKAMLKLEINFGEILALRLIIFWNPGSIGLAPSTLEVVQRASGKAIKELHNWFDAAKLDHVQERLGNLLLLLSPMSQHTQFLCDVVSQVPGFGKMPEWDIFLSDLLR</sequence>
<dbReference type="PROSITE" id="PS51843">
    <property type="entry name" value="NR_LBD"/>
    <property type="match status" value="1"/>
</dbReference>
<dbReference type="AlphaFoldDB" id="A0A7E4V1C7"/>
<comment type="subcellular location">
    <subcellularLocation>
        <location evidence="1 11">Nucleus</location>
    </subcellularLocation>
</comment>
<dbReference type="SUPFAM" id="SSF48508">
    <property type="entry name" value="Nuclear receptor ligand-binding domain"/>
    <property type="match status" value="1"/>
</dbReference>
<keyword evidence="6 11" id="KW-0805">Transcription regulation</keyword>
<dbReference type="SMART" id="SM00430">
    <property type="entry name" value="HOLI"/>
    <property type="match status" value="1"/>
</dbReference>
<dbReference type="GO" id="GO:0003700">
    <property type="term" value="F:DNA-binding transcription factor activity"/>
    <property type="evidence" value="ECO:0007669"/>
    <property type="project" value="InterPro"/>
</dbReference>
<evidence type="ECO:0000256" key="2">
    <source>
        <dbReference type="ARBA" id="ARBA00005993"/>
    </source>
</evidence>
<dbReference type="InterPro" id="IPR013088">
    <property type="entry name" value="Znf_NHR/GATA"/>
</dbReference>
<reference evidence="15" key="2">
    <citation type="submission" date="2020-10" db="UniProtKB">
        <authorList>
            <consortium name="WormBaseParasite"/>
        </authorList>
    </citation>
    <scope>IDENTIFICATION</scope>
</reference>
<keyword evidence="10 11" id="KW-0539">Nucleus</keyword>
<dbReference type="InterPro" id="IPR035500">
    <property type="entry name" value="NHR-like_dom_sf"/>
</dbReference>
<evidence type="ECO:0000256" key="8">
    <source>
        <dbReference type="ARBA" id="ARBA00023163"/>
    </source>
</evidence>
<protein>
    <submittedName>
        <fullName evidence="15">Nuclear receptor domain-containing protein</fullName>
    </submittedName>
</protein>
<organism evidence="14 15">
    <name type="scientific">Panagrellus redivivus</name>
    <name type="common">Microworm</name>
    <dbReference type="NCBI Taxonomy" id="6233"/>
    <lineage>
        <taxon>Eukaryota</taxon>
        <taxon>Metazoa</taxon>
        <taxon>Ecdysozoa</taxon>
        <taxon>Nematoda</taxon>
        <taxon>Chromadorea</taxon>
        <taxon>Rhabditida</taxon>
        <taxon>Tylenchina</taxon>
        <taxon>Panagrolaimomorpha</taxon>
        <taxon>Panagrolaimoidea</taxon>
        <taxon>Panagrolaimidae</taxon>
        <taxon>Panagrellus</taxon>
    </lineage>
</organism>
<proteinExistence type="inferred from homology"/>
<evidence type="ECO:0000256" key="3">
    <source>
        <dbReference type="ARBA" id="ARBA00022723"/>
    </source>
</evidence>
<keyword evidence="8 11" id="KW-0804">Transcription</keyword>
<dbReference type="Gene3D" id="3.30.50.10">
    <property type="entry name" value="Erythroid Transcription Factor GATA-1, subunit A"/>
    <property type="match status" value="1"/>
</dbReference>
<dbReference type="Gene3D" id="1.10.565.10">
    <property type="entry name" value="Retinoid X Receptor"/>
    <property type="match status" value="1"/>
</dbReference>
<dbReference type="PANTHER" id="PTHR46587">
    <property type="entry name" value="NUCLEAR HORMONE RECEPTOR FAMILY"/>
    <property type="match status" value="1"/>
</dbReference>